<evidence type="ECO:0000256" key="3">
    <source>
        <dbReference type="PIRSR" id="PIRSR603782-2"/>
    </source>
</evidence>
<evidence type="ECO:0000313" key="4">
    <source>
        <dbReference type="EMBL" id="QGG79796.1"/>
    </source>
</evidence>
<accession>A0A5Q2QCQ9</accession>
<feature type="binding site" evidence="2">
    <location>
        <position position="75"/>
    </location>
    <ligand>
        <name>Cu cation</name>
        <dbReference type="ChEBI" id="CHEBI:23378"/>
    </ligand>
</feature>
<reference evidence="4 5" key="1">
    <citation type="submission" date="2019-11" db="EMBL/GenBank/DDBJ databases">
        <authorList>
            <person name="Khan S.A."/>
            <person name="Jeon C.O."/>
            <person name="Chun B.H."/>
        </authorList>
    </citation>
    <scope>NUCLEOTIDE SEQUENCE [LARGE SCALE GENOMIC DNA]</scope>
    <source>
        <strain evidence="4 5">IMCC 1097</strain>
    </source>
</reference>
<evidence type="ECO:0000256" key="2">
    <source>
        <dbReference type="PIRSR" id="PIRSR603782-1"/>
    </source>
</evidence>
<comment type="similarity">
    <text evidence="1">Belongs to the SCO1/2 family.</text>
</comment>
<keyword evidence="2" id="KW-0186">Copper</keyword>
<keyword evidence="2" id="KW-0479">Metal-binding</keyword>
<feature type="disulfide bond" description="Redox-active" evidence="3">
    <location>
        <begin position="71"/>
        <end position="75"/>
    </location>
</feature>
<dbReference type="KEGG" id="llp:GH975_04095"/>
<dbReference type="Proteomes" id="UP000388235">
    <property type="component" value="Chromosome"/>
</dbReference>
<organism evidence="4 5">
    <name type="scientific">Litorivicinus lipolyticus</name>
    <dbReference type="NCBI Taxonomy" id="418701"/>
    <lineage>
        <taxon>Bacteria</taxon>
        <taxon>Pseudomonadati</taxon>
        <taxon>Pseudomonadota</taxon>
        <taxon>Gammaproteobacteria</taxon>
        <taxon>Oceanospirillales</taxon>
        <taxon>Litorivicinaceae</taxon>
        <taxon>Litorivicinus</taxon>
    </lineage>
</organism>
<keyword evidence="5" id="KW-1185">Reference proteome</keyword>
<evidence type="ECO:0000256" key="1">
    <source>
        <dbReference type="ARBA" id="ARBA00010996"/>
    </source>
</evidence>
<dbReference type="EMBL" id="CP045871">
    <property type="protein sequence ID" value="QGG79796.1"/>
    <property type="molecule type" value="Genomic_DNA"/>
</dbReference>
<dbReference type="RefSeq" id="WP_153713300.1">
    <property type="nucleotide sequence ID" value="NZ_CP045871.1"/>
</dbReference>
<gene>
    <name evidence="4" type="ORF">GH975_04095</name>
</gene>
<feature type="binding site" evidence="2">
    <location>
        <position position="71"/>
    </location>
    <ligand>
        <name>Cu cation</name>
        <dbReference type="ChEBI" id="CHEBI:23378"/>
    </ligand>
</feature>
<dbReference type="Pfam" id="PF02630">
    <property type="entry name" value="SCO1-SenC"/>
    <property type="match status" value="1"/>
</dbReference>
<dbReference type="GO" id="GO:0046872">
    <property type="term" value="F:metal ion binding"/>
    <property type="evidence" value="ECO:0007669"/>
    <property type="project" value="UniProtKB-KW"/>
</dbReference>
<keyword evidence="3" id="KW-1015">Disulfide bond</keyword>
<dbReference type="SUPFAM" id="SSF52833">
    <property type="entry name" value="Thioredoxin-like"/>
    <property type="match status" value="1"/>
</dbReference>
<name>A0A5Q2QCQ9_9GAMM</name>
<sequence length="169" mass="18180">MKPWKVAALSALVLMLLMTWPFVRAIISPPTAAVESQLGGDFELVRQDGETVALSALAREGGWLTFMHSDCGVACEDELAHLSAQTPLPIIVVSTNPEVDSPERLAQWLGSRAQIIGLTGSGQAVARVAARYRLPISGTDETLEYPLRWYQLGAAGSLIKLWPAGVVLD</sequence>
<dbReference type="Gene3D" id="3.40.30.10">
    <property type="entry name" value="Glutaredoxin"/>
    <property type="match status" value="1"/>
</dbReference>
<protein>
    <submittedName>
        <fullName evidence="4">Uncharacterized protein</fullName>
    </submittedName>
</protein>
<proteinExistence type="inferred from homology"/>
<dbReference type="InterPro" id="IPR036249">
    <property type="entry name" value="Thioredoxin-like_sf"/>
</dbReference>
<dbReference type="OrthoDB" id="9811998at2"/>
<dbReference type="PANTHER" id="PTHR12151:SF25">
    <property type="entry name" value="LINALOOL DEHYDRATASE_ISOMERASE DOMAIN-CONTAINING PROTEIN"/>
    <property type="match status" value="1"/>
</dbReference>
<dbReference type="InterPro" id="IPR003782">
    <property type="entry name" value="SCO1/SenC"/>
</dbReference>
<evidence type="ECO:0000313" key="5">
    <source>
        <dbReference type="Proteomes" id="UP000388235"/>
    </source>
</evidence>
<dbReference type="AlphaFoldDB" id="A0A5Q2QCQ9"/>
<dbReference type="PANTHER" id="PTHR12151">
    <property type="entry name" value="ELECTRON TRANSPORT PROTIN SCO1/SENC FAMILY MEMBER"/>
    <property type="match status" value="1"/>
</dbReference>